<dbReference type="GO" id="GO:0006633">
    <property type="term" value="P:fatty acid biosynthetic process"/>
    <property type="evidence" value="ECO:0007669"/>
    <property type="project" value="InterPro"/>
</dbReference>
<comment type="similarity">
    <text evidence="1">Belongs to the 4-hydroxybenzoyl-CoA thioesterase family.</text>
</comment>
<gene>
    <name evidence="4" type="ORF">GGD90_000796</name>
</gene>
<dbReference type="OrthoDB" id="9801517at2"/>
<keyword evidence="5" id="KW-1185">Reference proteome</keyword>
<dbReference type="SUPFAM" id="SSF54637">
    <property type="entry name" value="Thioesterase/thiol ester dehydrase-isomerase"/>
    <property type="match status" value="1"/>
</dbReference>
<dbReference type="Pfam" id="PF01643">
    <property type="entry name" value="Acyl-ACP_TE"/>
    <property type="match status" value="1"/>
</dbReference>
<evidence type="ECO:0000259" key="3">
    <source>
        <dbReference type="Pfam" id="PF01643"/>
    </source>
</evidence>
<dbReference type="EMBL" id="JACIGE010000002">
    <property type="protein sequence ID" value="MBB4246439.1"/>
    <property type="molecule type" value="Genomic_DNA"/>
</dbReference>
<name>A0A840GDY6_RHOTE</name>
<feature type="domain" description="Acyl-ACP thioesterase N-terminal hotdog" evidence="3">
    <location>
        <begin position="7"/>
        <end position="131"/>
    </location>
</feature>
<evidence type="ECO:0000256" key="2">
    <source>
        <dbReference type="ARBA" id="ARBA00022801"/>
    </source>
</evidence>
<dbReference type="CDD" id="cd00586">
    <property type="entry name" value="4HBT"/>
    <property type="match status" value="1"/>
</dbReference>
<dbReference type="Gene3D" id="3.10.129.10">
    <property type="entry name" value="Hotdog Thioesterase"/>
    <property type="match status" value="1"/>
</dbReference>
<dbReference type="RefSeq" id="WP_153114513.1">
    <property type="nucleotide sequence ID" value="NZ_JACIGE010000002.1"/>
</dbReference>
<dbReference type="PANTHER" id="PTHR31793">
    <property type="entry name" value="4-HYDROXYBENZOYL-COA THIOESTERASE FAMILY MEMBER"/>
    <property type="match status" value="1"/>
</dbReference>
<evidence type="ECO:0000313" key="5">
    <source>
        <dbReference type="Proteomes" id="UP000587070"/>
    </source>
</evidence>
<proteinExistence type="inferred from homology"/>
<dbReference type="InterPro" id="IPR002864">
    <property type="entry name" value="Acyl-ACP_thioesterase_NHD"/>
</dbReference>
<dbReference type="Proteomes" id="UP000587070">
    <property type="component" value="Unassembled WGS sequence"/>
</dbReference>
<dbReference type="GO" id="GO:0047617">
    <property type="term" value="F:fatty acyl-CoA hydrolase activity"/>
    <property type="evidence" value="ECO:0007669"/>
    <property type="project" value="TreeGrafter"/>
</dbReference>
<dbReference type="EC" id="3.1.2.-" evidence="4"/>
<keyword evidence="2 4" id="KW-0378">Hydrolase</keyword>
<dbReference type="AlphaFoldDB" id="A0A840GDY6"/>
<protein>
    <submittedName>
        <fullName evidence="4">Acyl-CoA thioester hydrolase</fullName>
        <ecNumber evidence="4">3.1.2.-</ecNumber>
    </submittedName>
</protein>
<sequence>MPRVLVDRFTVPDAAIDINGHVNNQEYIRWMQDIATAHSSDCGWPLARYLEVKSMWVIRSHFIEYVRPAFAGEELLLATWIAGMDTHTSPRKYRFVRARDGKTLAEAETLWVYCDATSGRPAAIPPEVREAFPVVTEATEITAAIAARR</sequence>
<evidence type="ECO:0000256" key="1">
    <source>
        <dbReference type="ARBA" id="ARBA00005953"/>
    </source>
</evidence>
<dbReference type="InterPro" id="IPR029069">
    <property type="entry name" value="HotDog_dom_sf"/>
</dbReference>
<dbReference type="PANTHER" id="PTHR31793:SF27">
    <property type="entry name" value="NOVEL THIOESTERASE SUPERFAMILY DOMAIN AND SAPOSIN A-TYPE DOMAIN CONTAINING PROTEIN (0610012H03RIK)"/>
    <property type="match status" value="1"/>
</dbReference>
<evidence type="ECO:0000313" key="4">
    <source>
        <dbReference type="EMBL" id="MBB4246439.1"/>
    </source>
</evidence>
<accession>A0A840GDY6</accession>
<comment type="caution">
    <text evidence="4">The sequence shown here is derived from an EMBL/GenBank/DDBJ whole genome shotgun (WGS) entry which is preliminary data.</text>
</comment>
<organism evidence="4 5">
    <name type="scientific">Rhodocyclus tenuis</name>
    <name type="common">Rhodospirillum tenue</name>
    <dbReference type="NCBI Taxonomy" id="1066"/>
    <lineage>
        <taxon>Bacteria</taxon>
        <taxon>Pseudomonadati</taxon>
        <taxon>Pseudomonadota</taxon>
        <taxon>Betaproteobacteria</taxon>
        <taxon>Rhodocyclales</taxon>
        <taxon>Rhodocyclaceae</taxon>
        <taxon>Rhodocyclus</taxon>
    </lineage>
</organism>
<dbReference type="InterPro" id="IPR050563">
    <property type="entry name" value="4-hydroxybenzoyl-CoA_TE"/>
</dbReference>
<reference evidence="4 5" key="1">
    <citation type="submission" date="2020-08" db="EMBL/GenBank/DDBJ databases">
        <title>Genome sequencing of Purple Non-Sulfur Bacteria from various extreme environments.</title>
        <authorList>
            <person name="Mayer M."/>
        </authorList>
    </citation>
    <scope>NUCLEOTIDE SEQUENCE [LARGE SCALE GENOMIC DNA]</scope>
    <source>
        <strain evidence="4 5">2761</strain>
    </source>
</reference>